<sequence length="331" mass="37273">MGQDYYAQLGVSRGCDEATLKKAYKKLAMQYHPDRNPDDPETANRKFRDISHAYQVLSDPKKKEVYDRFGEQGINSGMDEVPQGPQFGGSRGASFRSHGPYGENMHFVDPNDLFAQMFRGAGATDDMFGGSNSSFGFGGARGSNRRSMPMRPSKAPDIEVDLELTLEELFTGCQKRRKITRRVLDAASNRTMSLEEIITIDIKAGYKAGTKIRYEEKGDERPGEIPADIVFRIQEKPHERFTRDRDDLKHKHTLPLKEALSGAIVAVETLDGKKFRIQEREVVFPGKKTTLSGYGMPNSKTGQRGDLIIEYDVKFPHNLTDEQKKTLAEIL</sequence>
<dbReference type="InterPro" id="IPR018253">
    <property type="entry name" value="DnaJ_domain_CS"/>
</dbReference>
<dbReference type="PRINTS" id="PR00625">
    <property type="entry name" value="JDOMAIN"/>
</dbReference>
<dbReference type="FunFam" id="2.60.260.20:FF:000015">
    <property type="entry name" value="Heat shock protein 40"/>
    <property type="match status" value="1"/>
</dbReference>
<evidence type="ECO:0000256" key="1">
    <source>
        <dbReference type="ARBA" id="ARBA00023186"/>
    </source>
</evidence>
<dbReference type="GO" id="GO:0006457">
    <property type="term" value="P:protein folding"/>
    <property type="evidence" value="ECO:0007669"/>
    <property type="project" value="InterPro"/>
</dbReference>
<name>A0A5J4ZA35_PORPP</name>
<dbReference type="GO" id="GO:0051087">
    <property type="term" value="F:protein-folding chaperone binding"/>
    <property type="evidence" value="ECO:0007669"/>
    <property type="project" value="TreeGrafter"/>
</dbReference>
<dbReference type="Gene3D" id="2.60.260.20">
    <property type="entry name" value="Urease metallochaperone UreE, N-terminal domain"/>
    <property type="match status" value="2"/>
</dbReference>
<dbReference type="OMA" id="MPIRKEG"/>
<dbReference type="GO" id="GO:0051082">
    <property type="term" value="F:unfolded protein binding"/>
    <property type="evidence" value="ECO:0007669"/>
    <property type="project" value="InterPro"/>
</dbReference>
<keyword evidence="1" id="KW-0143">Chaperone</keyword>
<dbReference type="InterPro" id="IPR002939">
    <property type="entry name" value="DnaJ_C"/>
</dbReference>
<dbReference type="GO" id="GO:0005829">
    <property type="term" value="C:cytosol"/>
    <property type="evidence" value="ECO:0007669"/>
    <property type="project" value="TreeGrafter"/>
</dbReference>
<evidence type="ECO:0000313" key="3">
    <source>
        <dbReference type="EMBL" id="KAA8499892.1"/>
    </source>
</evidence>
<feature type="domain" description="J" evidence="2">
    <location>
        <begin position="4"/>
        <end position="70"/>
    </location>
</feature>
<dbReference type="InterPro" id="IPR051339">
    <property type="entry name" value="DnaJ_subfamily_B"/>
</dbReference>
<reference evidence="4" key="1">
    <citation type="journal article" date="2019" name="Nat. Commun.">
        <title>Expansion of phycobilisome linker gene families in mesophilic red algae.</title>
        <authorList>
            <person name="Lee J."/>
            <person name="Kim D."/>
            <person name="Bhattacharya D."/>
            <person name="Yoon H.S."/>
        </authorList>
    </citation>
    <scope>NUCLEOTIDE SEQUENCE [LARGE SCALE GENOMIC DNA]</scope>
    <source>
        <strain evidence="4">CCMP 1328</strain>
    </source>
</reference>
<dbReference type="OrthoDB" id="550424at2759"/>
<dbReference type="Pfam" id="PF01556">
    <property type="entry name" value="DnaJ_C"/>
    <property type="match status" value="1"/>
</dbReference>
<organism evidence="3 4">
    <name type="scientific">Porphyridium purpureum</name>
    <name type="common">Red alga</name>
    <name type="synonym">Porphyridium cruentum</name>
    <dbReference type="NCBI Taxonomy" id="35688"/>
    <lineage>
        <taxon>Eukaryota</taxon>
        <taxon>Rhodophyta</taxon>
        <taxon>Bangiophyceae</taxon>
        <taxon>Porphyridiales</taxon>
        <taxon>Porphyridiaceae</taxon>
        <taxon>Porphyridium</taxon>
    </lineage>
</organism>
<dbReference type="Pfam" id="PF00226">
    <property type="entry name" value="DnaJ"/>
    <property type="match status" value="1"/>
</dbReference>
<evidence type="ECO:0000259" key="2">
    <source>
        <dbReference type="PROSITE" id="PS50076"/>
    </source>
</evidence>
<dbReference type="InterPro" id="IPR036869">
    <property type="entry name" value="J_dom_sf"/>
</dbReference>
<dbReference type="CDD" id="cd10747">
    <property type="entry name" value="DnaJ_C"/>
    <property type="match status" value="1"/>
</dbReference>
<dbReference type="InterPro" id="IPR008971">
    <property type="entry name" value="HSP40/DnaJ_pept-bd"/>
</dbReference>
<comment type="caution">
    <text evidence="3">The sequence shown here is derived from an EMBL/GenBank/DDBJ whole genome shotgun (WGS) entry which is preliminary data.</text>
</comment>
<dbReference type="PANTHER" id="PTHR24078:SF553">
    <property type="entry name" value="DNAJ HOMOLOG SUBFAMILY B MEMBER 5"/>
    <property type="match status" value="1"/>
</dbReference>
<dbReference type="CDD" id="cd06257">
    <property type="entry name" value="DnaJ"/>
    <property type="match status" value="1"/>
</dbReference>
<dbReference type="PROSITE" id="PS00636">
    <property type="entry name" value="DNAJ_1"/>
    <property type="match status" value="1"/>
</dbReference>
<dbReference type="PANTHER" id="PTHR24078">
    <property type="entry name" value="DNAJ HOMOLOG SUBFAMILY C MEMBER"/>
    <property type="match status" value="1"/>
</dbReference>
<dbReference type="PROSITE" id="PS50076">
    <property type="entry name" value="DNAJ_2"/>
    <property type="match status" value="1"/>
</dbReference>
<dbReference type="Gene3D" id="1.10.287.110">
    <property type="entry name" value="DnaJ domain"/>
    <property type="match status" value="1"/>
</dbReference>
<dbReference type="AlphaFoldDB" id="A0A5J4ZA35"/>
<keyword evidence="4" id="KW-1185">Reference proteome</keyword>
<dbReference type="SUPFAM" id="SSF49493">
    <property type="entry name" value="HSP40/DnaJ peptide-binding domain"/>
    <property type="match status" value="2"/>
</dbReference>
<dbReference type="SMART" id="SM00271">
    <property type="entry name" value="DnaJ"/>
    <property type="match status" value="1"/>
</dbReference>
<gene>
    <name evidence="3" type="ORF">FVE85_7477</name>
</gene>
<dbReference type="Proteomes" id="UP000324585">
    <property type="component" value="Unassembled WGS sequence"/>
</dbReference>
<dbReference type="SUPFAM" id="SSF46565">
    <property type="entry name" value="Chaperone J-domain"/>
    <property type="match status" value="1"/>
</dbReference>
<evidence type="ECO:0000313" key="4">
    <source>
        <dbReference type="Proteomes" id="UP000324585"/>
    </source>
</evidence>
<dbReference type="EMBL" id="VRMN01000001">
    <property type="protein sequence ID" value="KAA8499892.1"/>
    <property type="molecule type" value="Genomic_DNA"/>
</dbReference>
<proteinExistence type="predicted"/>
<dbReference type="FunFam" id="2.60.260.20:FF:000013">
    <property type="entry name" value="DnaJ subfamily B member 11"/>
    <property type="match status" value="1"/>
</dbReference>
<protein>
    <submittedName>
        <fullName evidence="3">DnaJ-like subfamily B member 4</fullName>
    </submittedName>
</protein>
<dbReference type="InterPro" id="IPR001623">
    <property type="entry name" value="DnaJ_domain"/>
</dbReference>
<accession>A0A5J4ZA35</accession>